<evidence type="ECO:0000256" key="1">
    <source>
        <dbReference type="ARBA" id="ARBA00003732"/>
    </source>
</evidence>
<dbReference type="SUPFAM" id="SSF57716">
    <property type="entry name" value="Glucocorticoid receptor-like (DNA-binding domain)"/>
    <property type="match status" value="1"/>
</dbReference>
<dbReference type="InterPro" id="IPR035896">
    <property type="entry name" value="AN1-like_Znf"/>
</dbReference>
<dbReference type="Gene3D" id="1.20.5.4770">
    <property type="match status" value="1"/>
</dbReference>
<evidence type="ECO:0000256" key="6">
    <source>
        <dbReference type="SAM" id="MobiDB-lite"/>
    </source>
</evidence>
<dbReference type="Pfam" id="PF01428">
    <property type="entry name" value="zf-AN1"/>
    <property type="match status" value="1"/>
</dbReference>
<dbReference type="EMBL" id="BSYO01000009">
    <property type="protein sequence ID" value="GMH09472.1"/>
    <property type="molecule type" value="Genomic_DNA"/>
</dbReference>
<keyword evidence="10" id="KW-1185">Reference proteome</keyword>
<feature type="domain" description="A20-type" evidence="7">
    <location>
        <begin position="16"/>
        <end position="50"/>
    </location>
</feature>
<evidence type="ECO:0000256" key="4">
    <source>
        <dbReference type="ARBA" id="ARBA00022833"/>
    </source>
</evidence>
<dbReference type="FunFam" id="4.10.1110.10:FF:000001">
    <property type="entry name" value="Zinc finger AN1-type containing 6"/>
    <property type="match status" value="1"/>
</dbReference>
<dbReference type="PANTHER" id="PTHR10634:SF67">
    <property type="entry name" value="AN1-TYPE ZINC FINGER PROTEIN 3"/>
    <property type="match status" value="1"/>
</dbReference>
<feature type="domain" description="AN1-type" evidence="8">
    <location>
        <begin position="104"/>
        <end position="150"/>
    </location>
</feature>
<evidence type="ECO:0000256" key="2">
    <source>
        <dbReference type="ARBA" id="ARBA00022723"/>
    </source>
</evidence>
<dbReference type="AlphaFoldDB" id="A0AAD3SE45"/>
<feature type="compositionally biased region" description="Polar residues" evidence="6">
    <location>
        <begin position="62"/>
        <end position="75"/>
    </location>
</feature>
<keyword evidence="4" id="KW-0862">Zinc</keyword>
<keyword evidence="2" id="KW-0479">Metal-binding</keyword>
<dbReference type="SMART" id="SM00259">
    <property type="entry name" value="ZnF_A20"/>
    <property type="match status" value="1"/>
</dbReference>
<dbReference type="GO" id="GO:0008270">
    <property type="term" value="F:zinc ion binding"/>
    <property type="evidence" value="ECO:0007669"/>
    <property type="project" value="UniProtKB-KW"/>
</dbReference>
<feature type="region of interest" description="Disordered" evidence="6">
    <location>
        <begin position="49"/>
        <end position="109"/>
    </location>
</feature>
<dbReference type="InterPro" id="IPR050652">
    <property type="entry name" value="AN1_A20_ZnFinger"/>
</dbReference>
<dbReference type="PROSITE" id="PS51036">
    <property type="entry name" value="ZF_A20"/>
    <property type="match status" value="1"/>
</dbReference>
<sequence length="169" mass="17838">MGSENKMNDGTSFQQSDKPILCANGCGFFGTPATMNLCSKCYRDHRMKEEQEATAKAAVEKSMNSLSPPSPQSAGPSILVVQKESVPAPSVEGPSSAEAATAPPKSANRCGSCNKKVTVMGFKCKCGSTFCGAHRFPEDHGCTFDFKAAGRDAIAKANPVVKADKVERL</sequence>
<dbReference type="SMART" id="SM00154">
    <property type="entry name" value="ZnF_AN1"/>
    <property type="match status" value="1"/>
</dbReference>
<evidence type="ECO:0000259" key="7">
    <source>
        <dbReference type="PROSITE" id="PS51036"/>
    </source>
</evidence>
<dbReference type="GO" id="GO:0003677">
    <property type="term" value="F:DNA binding"/>
    <property type="evidence" value="ECO:0007669"/>
    <property type="project" value="InterPro"/>
</dbReference>
<dbReference type="Proteomes" id="UP001279734">
    <property type="component" value="Unassembled WGS sequence"/>
</dbReference>
<protein>
    <submittedName>
        <fullName evidence="9">Uncharacterized protein</fullName>
    </submittedName>
</protein>
<accession>A0AAD3SE45</accession>
<gene>
    <name evidence="9" type="ORF">Nepgr_011313</name>
</gene>
<evidence type="ECO:0000256" key="3">
    <source>
        <dbReference type="ARBA" id="ARBA00022771"/>
    </source>
</evidence>
<proteinExistence type="predicted"/>
<dbReference type="InterPro" id="IPR002653">
    <property type="entry name" value="Znf_A20"/>
</dbReference>
<reference evidence="9" key="1">
    <citation type="submission" date="2023-05" db="EMBL/GenBank/DDBJ databases">
        <title>Nepenthes gracilis genome sequencing.</title>
        <authorList>
            <person name="Fukushima K."/>
        </authorList>
    </citation>
    <scope>NUCLEOTIDE SEQUENCE</scope>
    <source>
        <strain evidence="9">SING2019-196</strain>
    </source>
</reference>
<organism evidence="9 10">
    <name type="scientific">Nepenthes gracilis</name>
    <name type="common">Slender pitcher plant</name>
    <dbReference type="NCBI Taxonomy" id="150966"/>
    <lineage>
        <taxon>Eukaryota</taxon>
        <taxon>Viridiplantae</taxon>
        <taxon>Streptophyta</taxon>
        <taxon>Embryophyta</taxon>
        <taxon>Tracheophyta</taxon>
        <taxon>Spermatophyta</taxon>
        <taxon>Magnoliopsida</taxon>
        <taxon>eudicotyledons</taxon>
        <taxon>Gunneridae</taxon>
        <taxon>Pentapetalae</taxon>
        <taxon>Caryophyllales</taxon>
        <taxon>Nepenthaceae</taxon>
        <taxon>Nepenthes</taxon>
    </lineage>
</organism>
<dbReference type="PROSITE" id="PS51039">
    <property type="entry name" value="ZF_AN1"/>
    <property type="match status" value="1"/>
</dbReference>
<dbReference type="FunFam" id="1.20.5.4770:FF:000007">
    <property type="entry name" value="Zinc finger A20 and AN1 domain-containing stress-associated protein 1"/>
    <property type="match status" value="1"/>
</dbReference>
<dbReference type="SUPFAM" id="SSF118310">
    <property type="entry name" value="AN1-like Zinc finger"/>
    <property type="match status" value="1"/>
</dbReference>
<dbReference type="InterPro" id="IPR000058">
    <property type="entry name" value="Znf_AN1"/>
</dbReference>
<dbReference type="Gene3D" id="4.10.1110.10">
    <property type="entry name" value="AN1-like Zinc finger"/>
    <property type="match status" value="1"/>
</dbReference>
<name>A0AAD3SE45_NEPGR</name>
<evidence type="ECO:0000259" key="8">
    <source>
        <dbReference type="PROSITE" id="PS51039"/>
    </source>
</evidence>
<dbReference type="PANTHER" id="PTHR10634">
    <property type="entry name" value="AN1-TYPE ZINC FINGER PROTEIN"/>
    <property type="match status" value="1"/>
</dbReference>
<evidence type="ECO:0000313" key="10">
    <source>
        <dbReference type="Proteomes" id="UP001279734"/>
    </source>
</evidence>
<comment type="caution">
    <text evidence="9">The sequence shown here is derived from an EMBL/GenBank/DDBJ whole genome shotgun (WGS) entry which is preliminary data.</text>
</comment>
<evidence type="ECO:0000256" key="5">
    <source>
        <dbReference type="PROSITE-ProRule" id="PRU00449"/>
    </source>
</evidence>
<dbReference type="Pfam" id="PF01754">
    <property type="entry name" value="zf-A20"/>
    <property type="match status" value="1"/>
</dbReference>
<keyword evidence="3 5" id="KW-0863">Zinc-finger</keyword>
<comment type="function">
    <text evidence="1">May be involved in environmental stress response.</text>
</comment>
<evidence type="ECO:0000313" key="9">
    <source>
        <dbReference type="EMBL" id="GMH09472.1"/>
    </source>
</evidence>